<organism evidence="1 2">
    <name type="scientific">Agromyces kandeliae</name>
    <dbReference type="NCBI Taxonomy" id="2666141"/>
    <lineage>
        <taxon>Bacteria</taxon>
        <taxon>Bacillati</taxon>
        <taxon>Actinomycetota</taxon>
        <taxon>Actinomycetes</taxon>
        <taxon>Micrococcales</taxon>
        <taxon>Microbacteriaceae</taxon>
        <taxon>Agromyces</taxon>
    </lineage>
</organism>
<protein>
    <submittedName>
        <fullName evidence="1">Uncharacterized protein</fullName>
    </submittedName>
</protein>
<evidence type="ECO:0000313" key="2">
    <source>
        <dbReference type="Proteomes" id="UP000476511"/>
    </source>
</evidence>
<dbReference type="Proteomes" id="UP000476511">
    <property type="component" value="Unassembled WGS sequence"/>
</dbReference>
<dbReference type="AlphaFoldDB" id="A0A6L5R621"/>
<proteinExistence type="predicted"/>
<evidence type="ECO:0000313" key="1">
    <source>
        <dbReference type="EMBL" id="MRX44768.1"/>
    </source>
</evidence>
<comment type="caution">
    <text evidence="1">The sequence shown here is derived from an EMBL/GenBank/DDBJ whole genome shotgun (WGS) entry which is preliminary data.</text>
</comment>
<dbReference type="EMBL" id="WKJD01000018">
    <property type="protein sequence ID" value="MRX44768.1"/>
    <property type="molecule type" value="Genomic_DNA"/>
</dbReference>
<dbReference type="InterPro" id="IPR036291">
    <property type="entry name" value="NAD(P)-bd_dom_sf"/>
</dbReference>
<dbReference type="RefSeq" id="WP_154347341.1">
    <property type="nucleotide sequence ID" value="NZ_WKJD01000018.1"/>
</dbReference>
<reference evidence="1 2" key="1">
    <citation type="submission" date="2019-11" db="EMBL/GenBank/DDBJ databases">
        <title>Agromyces kandeliae sp. nov., isolated from mangrove soil.</title>
        <authorList>
            <person name="Wang R."/>
        </authorList>
    </citation>
    <scope>NUCLEOTIDE SEQUENCE [LARGE SCALE GENOMIC DNA]</scope>
    <source>
        <strain evidence="1 2">Q22</strain>
    </source>
</reference>
<sequence length="156" mass="16339">MGDDVLIVGASGILAPAAAELAARGHRVTGIAMRRDVPASVAALRVDVRDAHALGVALGSRRWGSAIVYEPATTSESRVLLEAAVDGNLVLVRTSAAADPANGEFRPPKGTLQLGWIAGPPPRWHDAEEVSSAALEVLADGRSRVLGVIRPWEERP</sequence>
<keyword evidence="2" id="KW-1185">Reference proteome</keyword>
<accession>A0A6L5R621</accession>
<name>A0A6L5R621_9MICO</name>
<dbReference type="SUPFAM" id="SSF51735">
    <property type="entry name" value="NAD(P)-binding Rossmann-fold domains"/>
    <property type="match status" value="1"/>
</dbReference>
<gene>
    <name evidence="1" type="ORF">GJR97_13650</name>
</gene>